<evidence type="ECO:0000313" key="6">
    <source>
        <dbReference type="Proteomes" id="UP000002931"/>
    </source>
</evidence>
<keyword evidence="5" id="KW-0223">Dioxygenase</keyword>
<keyword evidence="5" id="KW-0560">Oxidoreductase</keyword>
<reference evidence="5 6" key="1">
    <citation type="journal article" date="2010" name="J. Bacteriol.">
        <title>Genome sequences of Pelagibaca bermudensis HTCC2601T and Maritimibacter alkaliphilus HTCC2654T, the type strains of two marine Roseobacter genera.</title>
        <authorList>
            <person name="Thrash J.C."/>
            <person name="Cho J.C."/>
            <person name="Ferriera S."/>
            <person name="Johnson J."/>
            <person name="Vergin K.L."/>
            <person name="Giovannoni S.J."/>
        </authorList>
    </citation>
    <scope>NUCLEOTIDE SEQUENCE [LARGE SCALE GENOMIC DNA]</scope>
    <source>
        <strain evidence="5 6">HTCC2654</strain>
    </source>
</reference>
<dbReference type="InterPro" id="IPR037523">
    <property type="entry name" value="VOC_core"/>
</dbReference>
<keyword evidence="3" id="KW-0046">Antibiotic resistance</keyword>
<dbReference type="EMBL" id="AAMT01000006">
    <property type="protein sequence ID" value="EAQ12911.1"/>
    <property type="molecule type" value="Genomic_DNA"/>
</dbReference>
<comment type="similarity">
    <text evidence="1">Belongs to the bleomycin resistance protein family.</text>
</comment>
<dbReference type="InterPro" id="IPR029068">
    <property type="entry name" value="Glyas_Bleomycin-R_OHBP_Dase"/>
</dbReference>
<dbReference type="STRING" id="314271.RB2654_10453"/>
<dbReference type="SUPFAM" id="SSF54593">
    <property type="entry name" value="Glyoxalase/Bleomycin resistance protein/Dihydroxybiphenyl dioxygenase"/>
    <property type="match status" value="1"/>
</dbReference>
<evidence type="ECO:0000259" key="4">
    <source>
        <dbReference type="PROSITE" id="PS51819"/>
    </source>
</evidence>
<dbReference type="InterPro" id="IPR000335">
    <property type="entry name" value="Bleomycin-R"/>
</dbReference>
<keyword evidence="6" id="KW-1185">Reference proteome</keyword>
<comment type="caution">
    <text evidence="5">The sequence shown here is derived from an EMBL/GenBank/DDBJ whole genome shotgun (WGS) entry which is preliminary data.</text>
</comment>
<dbReference type="GO" id="GO:0051213">
    <property type="term" value="F:dioxygenase activity"/>
    <property type="evidence" value="ECO:0007669"/>
    <property type="project" value="UniProtKB-KW"/>
</dbReference>
<organism evidence="5 6">
    <name type="scientific">Maritimibacter alkaliphilus HTCC2654</name>
    <dbReference type="NCBI Taxonomy" id="314271"/>
    <lineage>
        <taxon>Bacteria</taxon>
        <taxon>Pseudomonadati</taxon>
        <taxon>Pseudomonadota</taxon>
        <taxon>Alphaproteobacteria</taxon>
        <taxon>Rhodobacterales</taxon>
        <taxon>Roseobacteraceae</taxon>
        <taxon>Maritimibacter</taxon>
    </lineage>
</organism>
<evidence type="ECO:0000256" key="1">
    <source>
        <dbReference type="ARBA" id="ARBA00011051"/>
    </source>
</evidence>
<dbReference type="Gene3D" id="3.10.180.10">
    <property type="entry name" value="2,3-Dihydroxybiphenyl 1,2-Dioxygenase, domain 1"/>
    <property type="match status" value="1"/>
</dbReference>
<dbReference type="PROSITE" id="PS51819">
    <property type="entry name" value="VOC"/>
    <property type="match status" value="1"/>
</dbReference>
<evidence type="ECO:0000256" key="2">
    <source>
        <dbReference type="ARBA" id="ARBA00021572"/>
    </source>
</evidence>
<gene>
    <name evidence="5" type="ORF">RB2654_10453</name>
</gene>
<dbReference type="CDD" id="cd08349">
    <property type="entry name" value="BLMA_like"/>
    <property type="match status" value="1"/>
</dbReference>
<dbReference type="GO" id="GO:0046677">
    <property type="term" value="P:response to antibiotic"/>
    <property type="evidence" value="ECO:0007669"/>
    <property type="project" value="UniProtKB-KW"/>
</dbReference>
<name>A3VEZ6_9RHOB</name>
<protein>
    <recommendedName>
        <fullName evidence="2">Bleomycin resistance protein</fullName>
    </recommendedName>
</protein>
<proteinExistence type="inferred from homology"/>
<accession>A3VEZ6</accession>
<evidence type="ECO:0000256" key="3">
    <source>
        <dbReference type="ARBA" id="ARBA00023251"/>
    </source>
</evidence>
<dbReference type="Pfam" id="PF19581">
    <property type="entry name" value="Glyoxalase_7"/>
    <property type="match status" value="1"/>
</dbReference>
<evidence type="ECO:0000313" key="5">
    <source>
        <dbReference type="EMBL" id="EAQ12911.1"/>
    </source>
</evidence>
<feature type="domain" description="VOC" evidence="4">
    <location>
        <begin position="2"/>
        <end position="119"/>
    </location>
</feature>
<dbReference type="OrthoDB" id="9803104at2"/>
<dbReference type="AlphaFoldDB" id="A3VEZ6"/>
<dbReference type="eggNOG" id="COG0346">
    <property type="taxonomic scope" value="Bacteria"/>
</dbReference>
<sequence>MKAGAAVPILRSFSEAEARDFYLRYLGFEVVFEHRFAPDLPLYMSVKRGDCELHLSEHHGDAAPGSAVRIEVADIEAFHAEITERGHKRLRPGIQHQSWGASEVMLNDPFGNRIIFWQSKD</sequence>
<dbReference type="HOGENOM" id="CLU_121379_0_0_5"/>
<dbReference type="Proteomes" id="UP000002931">
    <property type="component" value="Unassembled WGS sequence"/>
</dbReference>